<dbReference type="GO" id="GO:0005829">
    <property type="term" value="C:cytosol"/>
    <property type="evidence" value="ECO:0007669"/>
    <property type="project" value="TreeGrafter"/>
</dbReference>
<reference evidence="2" key="1">
    <citation type="submission" date="2016-09" db="EMBL/GenBank/DDBJ databases">
        <title>Draft genome sequence of a novel species of the family Streptococcaceae isolated from flowers.</title>
        <authorList>
            <person name="Chuah L.-O."/>
            <person name="Yap K.-P."/>
            <person name="Thong K.L."/>
            <person name="Liong M.T."/>
            <person name="Ahmad R."/>
            <person name="Rusul G."/>
        </authorList>
    </citation>
    <scope>NUCLEOTIDE SEQUENCE [LARGE SCALE GENOMIC DNA]</scope>
    <source>
        <strain evidence="2">DF1</strain>
    </source>
</reference>
<evidence type="ECO:0000313" key="2">
    <source>
        <dbReference type="Proteomes" id="UP000178622"/>
    </source>
</evidence>
<dbReference type="NCBIfam" id="TIGR00738">
    <property type="entry name" value="rrf2_super"/>
    <property type="match status" value="1"/>
</dbReference>
<dbReference type="InterPro" id="IPR000944">
    <property type="entry name" value="Tscrpt_reg_Rrf2"/>
</dbReference>
<organism evidence="1 2">
    <name type="scientific">Floricoccus tropicus</name>
    <dbReference type="NCBI Taxonomy" id="1859473"/>
    <lineage>
        <taxon>Bacteria</taxon>
        <taxon>Bacillati</taxon>
        <taxon>Bacillota</taxon>
        <taxon>Bacilli</taxon>
        <taxon>Lactobacillales</taxon>
        <taxon>Streptococcaceae</taxon>
        <taxon>Floricoccus</taxon>
    </lineage>
</organism>
<dbReference type="GO" id="GO:0003700">
    <property type="term" value="F:DNA-binding transcription factor activity"/>
    <property type="evidence" value="ECO:0007669"/>
    <property type="project" value="TreeGrafter"/>
</dbReference>
<name>A0A1E8GNA3_9LACT</name>
<sequence>MQLTKAFEQSVCVMAMLTTQTKDIPLGSYSIHKHLGASATYIQKIVRKLVVSNLVLSVSGQRGGFMLARPAEEISYLDVVEAIEGPVDTFPNTSLIGKVLGNVTDDDKINKAEVGLHRAFKEADEKWRASLASVTIQDLVNESLDGQIFKTTNWNEYAPKNELLVKRLLKGGDKS</sequence>
<dbReference type="InterPro" id="IPR036390">
    <property type="entry name" value="WH_DNA-bd_sf"/>
</dbReference>
<gene>
    <name evidence="1" type="ORF">BG261_03430</name>
</gene>
<dbReference type="RefSeq" id="WP_070792158.1">
    <property type="nucleotide sequence ID" value="NZ_MKIR01000012.1"/>
</dbReference>
<dbReference type="AlphaFoldDB" id="A0A1E8GNA3"/>
<dbReference type="Pfam" id="PF02082">
    <property type="entry name" value="Rrf2"/>
    <property type="match status" value="1"/>
</dbReference>
<dbReference type="Gene3D" id="1.10.10.10">
    <property type="entry name" value="Winged helix-like DNA-binding domain superfamily/Winged helix DNA-binding domain"/>
    <property type="match status" value="1"/>
</dbReference>
<dbReference type="PANTHER" id="PTHR33221:SF9">
    <property type="entry name" value="RRF2 FAMILY PROTEIN"/>
    <property type="match status" value="1"/>
</dbReference>
<dbReference type="InterPro" id="IPR036388">
    <property type="entry name" value="WH-like_DNA-bd_sf"/>
</dbReference>
<evidence type="ECO:0008006" key="3">
    <source>
        <dbReference type="Google" id="ProtNLM"/>
    </source>
</evidence>
<dbReference type="EMBL" id="MKIR01000012">
    <property type="protein sequence ID" value="OFI49647.1"/>
    <property type="molecule type" value="Genomic_DNA"/>
</dbReference>
<accession>A0A1E8GNA3</accession>
<dbReference type="OrthoDB" id="9808360at2"/>
<dbReference type="Proteomes" id="UP000178622">
    <property type="component" value="Unassembled WGS sequence"/>
</dbReference>
<dbReference type="PANTHER" id="PTHR33221">
    <property type="entry name" value="WINGED HELIX-TURN-HELIX TRANSCRIPTIONAL REGULATOR, RRF2 FAMILY"/>
    <property type="match status" value="1"/>
</dbReference>
<keyword evidence="2" id="KW-1185">Reference proteome</keyword>
<comment type="caution">
    <text evidence="1">The sequence shown here is derived from an EMBL/GenBank/DDBJ whole genome shotgun (WGS) entry which is preliminary data.</text>
</comment>
<evidence type="ECO:0000313" key="1">
    <source>
        <dbReference type="EMBL" id="OFI49647.1"/>
    </source>
</evidence>
<protein>
    <recommendedName>
        <fullName evidence="3">Rrf2 family transcriptional regulator</fullName>
    </recommendedName>
</protein>
<proteinExistence type="predicted"/>
<dbReference type="SUPFAM" id="SSF46785">
    <property type="entry name" value="Winged helix' DNA-binding domain"/>
    <property type="match status" value="1"/>
</dbReference>
<dbReference type="STRING" id="1859473.BG261_03430"/>
<dbReference type="PROSITE" id="PS51197">
    <property type="entry name" value="HTH_RRF2_2"/>
    <property type="match status" value="1"/>
</dbReference>